<gene>
    <name evidence="3" type="ORF">M6B38_122930</name>
</gene>
<dbReference type="Proteomes" id="UP001140949">
    <property type="component" value="Unassembled WGS sequence"/>
</dbReference>
<evidence type="ECO:0000313" key="4">
    <source>
        <dbReference type="Proteomes" id="UP001140949"/>
    </source>
</evidence>
<dbReference type="AlphaFoldDB" id="A0AAX6H3B7"/>
<protein>
    <submittedName>
        <fullName evidence="3">Formin-like protein 5</fullName>
    </submittedName>
</protein>
<name>A0AAX6H3B7_IRIPA</name>
<dbReference type="EMBL" id="JANAVB010013460">
    <property type="protein sequence ID" value="KAJ6835303.1"/>
    <property type="molecule type" value="Genomic_DNA"/>
</dbReference>
<reference evidence="3" key="2">
    <citation type="submission" date="2023-04" db="EMBL/GenBank/DDBJ databases">
        <authorList>
            <person name="Bruccoleri R.E."/>
            <person name="Oakeley E.J."/>
            <person name="Faust A.-M."/>
            <person name="Dessus-Babus S."/>
            <person name="Altorfer M."/>
            <person name="Burckhardt D."/>
            <person name="Oertli M."/>
            <person name="Naumann U."/>
            <person name="Petersen F."/>
            <person name="Wong J."/>
        </authorList>
    </citation>
    <scope>NUCLEOTIDE SEQUENCE</scope>
    <source>
        <strain evidence="3">GSM-AAB239-AS_SAM_17_03QT</strain>
        <tissue evidence="3">Leaf</tissue>
    </source>
</reference>
<feature type="compositionally biased region" description="Pro residues" evidence="1">
    <location>
        <begin position="41"/>
        <end position="53"/>
    </location>
</feature>
<sequence>MSCSPSFYYLLFTFTQFLAVSSIIPLPQLTAIATTIKPCTPTSPDPSSQPPPRPPRHRDVFGQWCHPQPAPPCTPFDHPVARDNSPTSLKSDHHHHHRCRNHHRGTRHHNLQPPSPSPPVTNHHQNSRPPPP</sequence>
<feature type="region of interest" description="Disordered" evidence="1">
    <location>
        <begin position="36"/>
        <end position="132"/>
    </location>
</feature>
<keyword evidence="2" id="KW-0812">Transmembrane</keyword>
<evidence type="ECO:0000256" key="2">
    <source>
        <dbReference type="SAM" id="Phobius"/>
    </source>
</evidence>
<keyword evidence="2" id="KW-0472">Membrane</keyword>
<feature type="compositionally biased region" description="Basic residues" evidence="1">
    <location>
        <begin position="92"/>
        <end position="110"/>
    </location>
</feature>
<comment type="caution">
    <text evidence="3">The sequence shown here is derived from an EMBL/GenBank/DDBJ whole genome shotgun (WGS) entry which is preliminary data.</text>
</comment>
<evidence type="ECO:0000256" key="1">
    <source>
        <dbReference type="SAM" id="MobiDB-lite"/>
    </source>
</evidence>
<evidence type="ECO:0000313" key="3">
    <source>
        <dbReference type="EMBL" id="KAJ6835303.1"/>
    </source>
</evidence>
<proteinExistence type="predicted"/>
<feature type="transmembrane region" description="Helical" evidence="2">
    <location>
        <begin position="6"/>
        <end position="26"/>
    </location>
</feature>
<accession>A0AAX6H3B7</accession>
<reference evidence="3" key="1">
    <citation type="journal article" date="2023" name="GigaByte">
        <title>Genome assembly of the bearded iris, Iris pallida Lam.</title>
        <authorList>
            <person name="Bruccoleri R.E."/>
            <person name="Oakeley E.J."/>
            <person name="Faust A.M.E."/>
            <person name="Altorfer M."/>
            <person name="Dessus-Babus S."/>
            <person name="Burckhardt D."/>
            <person name="Oertli M."/>
            <person name="Naumann U."/>
            <person name="Petersen F."/>
            <person name="Wong J."/>
        </authorList>
    </citation>
    <scope>NUCLEOTIDE SEQUENCE</scope>
    <source>
        <strain evidence="3">GSM-AAB239-AS_SAM_17_03QT</strain>
    </source>
</reference>
<organism evidence="3 4">
    <name type="scientific">Iris pallida</name>
    <name type="common">Sweet iris</name>
    <dbReference type="NCBI Taxonomy" id="29817"/>
    <lineage>
        <taxon>Eukaryota</taxon>
        <taxon>Viridiplantae</taxon>
        <taxon>Streptophyta</taxon>
        <taxon>Embryophyta</taxon>
        <taxon>Tracheophyta</taxon>
        <taxon>Spermatophyta</taxon>
        <taxon>Magnoliopsida</taxon>
        <taxon>Liliopsida</taxon>
        <taxon>Asparagales</taxon>
        <taxon>Iridaceae</taxon>
        <taxon>Iridoideae</taxon>
        <taxon>Irideae</taxon>
        <taxon>Iris</taxon>
    </lineage>
</organism>
<keyword evidence="2" id="KW-1133">Transmembrane helix</keyword>
<keyword evidence="4" id="KW-1185">Reference proteome</keyword>